<name>A0A7S1PQF1_ALECA</name>
<dbReference type="AlphaFoldDB" id="A0A7S1PQF1"/>
<protein>
    <recommendedName>
        <fullName evidence="2">ABM domain-containing protein</fullName>
    </recommendedName>
</protein>
<reference evidence="1" key="1">
    <citation type="submission" date="2021-01" db="EMBL/GenBank/DDBJ databases">
        <authorList>
            <person name="Corre E."/>
            <person name="Pelletier E."/>
            <person name="Niang G."/>
            <person name="Scheremetjew M."/>
            <person name="Finn R."/>
            <person name="Kale V."/>
            <person name="Holt S."/>
            <person name="Cochrane G."/>
            <person name="Meng A."/>
            <person name="Brown T."/>
            <person name="Cohen L."/>
        </authorList>
    </citation>
    <scope>NUCLEOTIDE SEQUENCE</scope>
    <source>
        <strain evidence="1">OF101</strain>
    </source>
</reference>
<dbReference type="EMBL" id="HBGE01009638">
    <property type="protein sequence ID" value="CAD9097604.1"/>
    <property type="molecule type" value="Transcribed_RNA"/>
</dbReference>
<sequence length="159" mass="18595">MARLLSKIGSIGEWYGDLSVGEKGMVTMSLGMVIGTFYGTWERRIRLKVPESDYLLATTYSVPEAKKKAFENAWSDSARLAQRQPGYEWTRTYKALDWEDSPFHYISFRMWNEESAFKRMVTYDSTWKELLKRLGETFSKTEACAYRIIVDDSVRRIIE</sequence>
<accession>A0A7S1PQF1</accession>
<proteinExistence type="predicted"/>
<evidence type="ECO:0000313" key="1">
    <source>
        <dbReference type="EMBL" id="CAD9097604.1"/>
    </source>
</evidence>
<evidence type="ECO:0008006" key="2">
    <source>
        <dbReference type="Google" id="ProtNLM"/>
    </source>
</evidence>
<dbReference type="InterPro" id="IPR011008">
    <property type="entry name" value="Dimeric_a/b-barrel"/>
</dbReference>
<gene>
    <name evidence="1" type="ORF">ACAT0790_LOCUS5799</name>
</gene>
<organism evidence="1">
    <name type="scientific">Alexandrium catenella</name>
    <name type="common">Red tide dinoflagellate</name>
    <name type="synonym">Gonyaulax catenella</name>
    <dbReference type="NCBI Taxonomy" id="2925"/>
    <lineage>
        <taxon>Eukaryota</taxon>
        <taxon>Sar</taxon>
        <taxon>Alveolata</taxon>
        <taxon>Dinophyceae</taxon>
        <taxon>Gonyaulacales</taxon>
        <taxon>Pyrocystaceae</taxon>
        <taxon>Alexandrium</taxon>
    </lineage>
</organism>
<dbReference type="Gene3D" id="3.30.70.100">
    <property type="match status" value="1"/>
</dbReference>
<dbReference type="SUPFAM" id="SSF54909">
    <property type="entry name" value="Dimeric alpha+beta barrel"/>
    <property type="match status" value="1"/>
</dbReference>